<dbReference type="PANTHER" id="PTHR43434">
    <property type="entry name" value="PHOSPHOGLYCOLATE PHOSPHATASE"/>
    <property type="match status" value="1"/>
</dbReference>
<gene>
    <name evidence="1" type="primary">gph</name>
    <name evidence="1" type="ORF">RBATCC27255_00883</name>
</gene>
<dbReference type="SUPFAM" id="SSF56784">
    <property type="entry name" value="HAD-like"/>
    <property type="match status" value="1"/>
</dbReference>
<comment type="caution">
    <text evidence="1">The sequence shown here is derived from an EMBL/GenBank/DDBJ whole genome shotgun (WGS) entry which is preliminary data.</text>
</comment>
<dbReference type="SFLD" id="SFLDG01135">
    <property type="entry name" value="C1.5.6:_HAD__Beta-PGM__Phospha"/>
    <property type="match status" value="1"/>
</dbReference>
<dbReference type="InterPro" id="IPR023198">
    <property type="entry name" value="PGP-like_dom2"/>
</dbReference>
<dbReference type="Gene3D" id="1.10.150.240">
    <property type="entry name" value="Putative phosphatase, domain 2"/>
    <property type="match status" value="1"/>
</dbReference>
<dbReference type="EMBL" id="NNSR01000041">
    <property type="protein sequence ID" value="PKD31239.1"/>
    <property type="molecule type" value="Genomic_DNA"/>
</dbReference>
<dbReference type="Pfam" id="PF13419">
    <property type="entry name" value="HAD_2"/>
    <property type="match status" value="1"/>
</dbReference>
<dbReference type="GO" id="GO:0006281">
    <property type="term" value="P:DNA repair"/>
    <property type="evidence" value="ECO:0007669"/>
    <property type="project" value="TreeGrafter"/>
</dbReference>
<dbReference type="InterPro" id="IPR041492">
    <property type="entry name" value="HAD_2"/>
</dbReference>
<dbReference type="SFLD" id="SFLDS00003">
    <property type="entry name" value="Haloacid_Dehalogenase"/>
    <property type="match status" value="1"/>
</dbReference>
<dbReference type="InterPro" id="IPR050155">
    <property type="entry name" value="HAD-like_hydrolase_sf"/>
</dbReference>
<sequence length="219" mass="24607">MVKMVVFDLDGTLINSLTDLAISVNYGLKLNRLEEKPVENYKTYVGNGREMLIRRAMGDAWTDHELFEKVKADYDRHYAVHCNDHTAAYDGCAEMLEKLAQKGIKTGVLSNKPDEFVDKMLKKAFPNHKFTQAWGQKPQYKTKPEPDALLALLNMSGVTPEECFYVGDSDVDVFTANNAGIKMAGVSWGFRGKNELMNAGAPFVADTAEELFDYICKFI</sequence>
<dbReference type="SFLD" id="SFLDG01129">
    <property type="entry name" value="C1.5:_HAD__Beta-PGM__Phosphata"/>
    <property type="match status" value="1"/>
</dbReference>
<dbReference type="NCBIfam" id="TIGR01549">
    <property type="entry name" value="HAD-SF-IA-v1"/>
    <property type="match status" value="1"/>
</dbReference>
<organism evidence="1 2">
    <name type="scientific">Ruminococcus bromii</name>
    <dbReference type="NCBI Taxonomy" id="40518"/>
    <lineage>
        <taxon>Bacteria</taxon>
        <taxon>Bacillati</taxon>
        <taxon>Bacillota</taxon>
        <taxon>Clostridia</taxon>
        <taxon>Eubacteriales</taxon>
        <taxon>Oscillospiraceae</taxon>
        <taxon>Ruminococcus</taxon>
    </lineage>
</organism>
<proteinExistence type="predicted"/>
<evidence type="ECO:0000313" key="2">
    <source>
        <dbReference type="Proteomes" id="UP000233425"/>
    </source>
</evidence>
<accession>A0A2N0UWB0</accession>
<protein>
    <submittedName>
        <fullName evidence="1">Phosphoglycolate phosphatase</fullName>
        <ecNumber evidence="1">3.1.3.18</ecNumber>
    </submittedName>
</protein>
<keyword evidence="1" id="KW-0378">Hydrolase</keyword>
<dbReference type="RefSeq" id="WP_101028929.1">
    <property type="nucleotide sequence ID" value="NZ_CABMMZ010000041.1"/>
</dbReference>
<dbReference type="EC" id="3.1.3.18" evidence="1"/>
<dbReference type="Gene3D" id="3.40.50.1000">
    <property type="entry name" value="HAD superfamily/HAD-like"/>
    <property type="match status" value="1"/>
</dbReference>
<dbReference type="InterPro" id="IPR023214">
    <property type="entry name" value="HAD_sf"/>
</dbReference>
<dbReference type="InterPro" id="IPR036412">
    <property type="entry name" value="HAD-like_sf"/>
</dbReference>
<dbReference type="AlphaFoldDB" id="A0A2N0UWB0"/>
<reference evidence="1" key="1">
    <citation type="journal article" date="2018" name="Environ. Microbiol.">
        <title>Sporulation capability and amylosome conservation among diverse human colonic and rumen isolates of the keystone starch-degrader Ruminococcus bromii.</title>
        <authorList>
            <person name="Mukhopadhya I."/>
            <person name="Morais S."/>
            <person name="Laverde-Gomez J."/>
            <person name="Sheridan P.O."/>
            <person name="Walker A.W."/>
            <person name="Kelly W."/>
            <person name="Klieve A.V."/>
            <person name="Ouwerkerk D."/>
            <person name="Duncan S.H."/>
            <person name="Louis P."/>
            <person name="Koropatkin N."/>
            <person name="Cockburn D."/>
            <person name="Kibler R."/>
            <person name="Cooper P.J."/>
            <person name="Sandoval C."/>
            <person name="Crost E."/>
            <person name="Juge N."/>
            <person name="Bayer E.A."/>
            <person name="Flint H.J."/>
        </authorList>
    </citation>
    <scope>NUCLEOTIDE SEQUENCE [LARGE SCALE GENOMIC DNA]</scope>
    <source>
        <strain evidence="1">ATCC 27255</strain>
    </source>
</reference>
<dbReference type="GO" id="GO:0008967">
    <property type="term" value="F:phosphoglycolate phosphatase activity"/>
    <property type="evidence" value="ECO:0007669"/>
    <property type="project" value="UniProtKB-EC"/>
</dbReference>
<dbReference type="GO" id="GO:0005829">
    <property type="term" value="C:cytosol"/>
    <property type="evidence" value="ECO:0007669"/>
    <property type="project" value="TreeGrafter"/>
</dbReference>
<dbReference type="PANTHER" id="PTHR43434:SF1">
    <property type="entry name" value="PHOSPHOGLYCOLATE PHOSPHATASE"/>
    <property type="match status" value="1"/>
</dbReference>
<dbReference type="Proteomes" id="UP000233425">
    <property type="component" value="Unassembled WGS sequence"/>
</dbReference>
<name>A0A2N0UWB0_9FIRM</name>
<dbReference type="InterPro" id="IPR006439">
    <property type="entry name" value="HAD-SF_hydro_IA"/>
</dbReference>
<keyword evidence="2" id="KW-1185">Reference proteome</keyword>
<evidence type="ECO:0000313" key="1">
    <source>
        <dbReference type="EMBL" id="PKD31239.1"/>
    </source>
</evidence>